<dbReference type="VEuPathDB" id="TrichDB:TVAGG3_0191400"/>
<dbReference type="VEuPathDB" id="TrichDB:TVAG_148420"/>
<dbReference type="GO" id="GO:0016020">
    <property type="term" value="C:membrane"/>
    <property type="evidence" value="ECO:0007669"/>
    <property type="project" value="UniProtKB-SubCell"/>
</dbReference>
<protein>
    <recommendedName>
        <fullName evidence="6">Glycosyl transferase 64 domain-containing protein</fullName>
    </recommendedName>
</protein>
<sequence length="301" mass="34876">MSDARVQLWTNFGSITFFSLLWIFFSVIFGTSIIETSGYSQVIGPGLSNLKPDRELSKDKYSIIYLSSFRRIPILSKILNSLLKQESKHCEKIYIYWNDFKHSIPAPNLTAYNISNSTVPIEIIDTEMRELVARFLIPQTLETQTICNIDDDIFVNFTALDTAFEEFKRRGFPLSVFGNYATLWRKGEYSWKIGSDFNIVLTGLSFINVDLFEIYHSYKYKSVRDYSAEKDNCEDFIMNYVAYDAFGNRPIHYNIKHHLQNTIGLSGKPSHSKARVECLKFLDKSFDFVEITRNTSVPIQK</sequence>
<dbReference type="KEGG" id="tva:4745233"/>
<dbReference type="SUPFAM" id="SSF53448">
    <property type="entry name" value="Nucleotide-diphospho-sugar transferases"/>
    <property type="match status" value="1"/>
</dbReference>
<organism evidence="7 8">
    <name type="scientific">Trichomonas vaginalis (strain ATCC PRA-98 / G3)</name>
    <dbReference type="NCBI Taxonomy" id="412133"/>
    <lineage>
        <taxon>Eukaryota</taxon>
        <taxon>Metamonada</taxon>
        <taxon>Parabasalia</taxon>
        <taxon>Trichomonadida</taxon>
        <taxon>Trichomonadidae</taxon>
        <taxon>Trichomonas</taxon>
    </lineage>
</organism>
<dbReference type="eggNOG" id="KOG2264">
    <property type="taxonomic scope" value="Eukaryota"/>
</dbReference>
<dbReference type="OrthoDB" id="5954868at2759"/>
<feature type="domain" description="Glycosyl transferase 64" evidence="6">
    <location>
        <begin position="61"/>
        <end position="291"/>
    </location>
</feature>
<dbReference type="Gene3D" id="3.90.550.10">
    <property type="entry name" value="Spore Coat Polysaccharide Biosynthesis Protein SpsA, Chain A"/>
    <property type="match status" value="1"/>
</dbReference>
<dbReference type="InterPro" id="IPR029044">
    <property type="entry name" value="Nucleotide-diphossugar_trans"/>
</dbReference>
<gene>
    <name evidence="7" type="ORF">TVAG_148420</name>
</gene>
<dbReference type="Pfam" id="PF09258">
    <property type="entry name" value="Glyco_transf_64"/>
    <property type="match status" value="1"/>
</dbReference>
<reference evidence="7" key="2">
    <citation type="journal article" date="2007" name="Science">
        <title>Draft genome sequence of the sexually transmitted pathogen Trichomonas vaginalis.</title>
        <authorList>
            <person name="Carlton J.M."/>
            <person name="Hirt R.P."/>
            <person name="Silva J.C."/>
            <person name="Delcher A.L."/>
            <person name="Schatz M."/>
            <person name="Zhao Q."/>
            <person name="Wortman J.R."/>
            <person name="Bidwell S.L."/>
            <person name="Alsmark U.C.M."/>
            <person name="Besteiro S."/>
            <person name="Sicheritz-Ponten T."/>
            <person name="Noel C.J."/>
            <person name="Dacks J.B."/>
            <person name="Foster P.G."/>
            <person name="Simillion C."/>
            <person name="Van de Peer Y."/>
            <person name="Miranda-Saavedra D."/>
            <person name="Barton G.J."/>
            <person name="Westrop G.D."/>
            <person name="Mueller S."/>
            <person name="Dessi D."/>
            <person name="Fiori P.L."/>
            <person name="Ren Q."/>
            <person name="Paulsen I."/>
            <person name="Zhang H."/>
            <person name="Bastida-Corcuera F.D."/>
            <person name="Simoes-Barbosa A."/>
            <person name="Brown M.T."/>
            <person name="Hayes R.D."/>
            <person name="Mukherjee M."/>
            <person name="Okumura C.Y."/>
            <person name="Schneider R."/>
            <person name="Smith A.J."/>
            <person name="Vanacova S."/>
            <person name="Villalvazo M."/>
            <person name="Haas B.J."/>
            <person name="Pertea M."/>
            <person name="Feldblyum T.V."/>
            <person name="Utterback T.R."/>
            <person name="Shu C.L."/>
            <person name="Osoegawa K."/>
            <person name="de Jong P.J."/>
            <person name="Hrdy I."/>
            <person name="Horvathova L."/>
            <person name="Zubacova Z."/>
            <person name="Dolezal P."/>
            <person name="Malik S.B."/>
            <person name="Logsdon J.M. Jr."/>
            <person name="Henze K."/>
            <person name="Gupta A."/>
            <person name="Wang C.C."/>
            <person name="Dunne R.L."/>
            <person name="Upcroft J.A."/>
            <person name="Upcroft P."/>
            <person name="White O."/>
            <person name="Salzberg S.L."/>
            <person name="Tang P."/>
            <person name="Chiu C.-H."/>
            <person name="Lee Y.-S."/>
            <person name="Embley T.M."/>
            <person name="Coombs G.H."/>
            <person name="Mottram J.C."/>
            <person name="Tachezy J."/>
            <person name="Fraser-Liggett C.M."/>
            <person name="Johnson P.J."/>
        </authorList>
    </citation>
    <scope>NUCLEOTIDE SEQUENCE [LARGE SCALE GENOMIC DNA]</scope>
    <source>
        <strain evidence="7">G3</strain>
    </source>
</reference>
<dbReference type="GO" id="GO:0016757">
    <property type="term" value="F:glycosyltransferase activity"/>
    <property type="evidence" value="ECO:0007669"/>
    <property type="project" value="InterPro"/>
</dbReference>
<evidence type="ECO:0000259" key="6">
    <source>
        <dbReference type="Pfam" id="PF09258"/>
    </source>
</evidence>
<dbReference type="Proteomes" id="UP000001542">
    <property type="component" value="Unassembled WGS sequence"/>
</dbReference>
<evidence type="ECO:0000256" key="2">
    <source>
        <dbReference type="ARBA" id="ARBA00022679"/>
    </source>
</evidence>
<accession>A2G5I0</accession>
<evidence type="ECO:0000313" key="8">
    <source>
        <dbReference type="Proteomes" id="UP000001542"/>
    </source>
</evidence>
<dbReference type="InParanoid" id="A2G5I0"/>
<feature type="transmembrane region" description="Helical" evidence="5">
    <location>
        <begin position="12"/>
        <end position="34"/>
    </location>
</feature>
<keyword evidence="8" id="KW-1185">Reference proteome</keyword>
<comment type="subcellular location">
    <subcellularLocation>
        <location evidence="1">Membrane</location>
    </subcellularLocation>
</comment>
<keyword evidence="2" id="KW-0808">Transferase</keyword>
<dbReference type="InterPro" id="IPR004263">
    <property type="entry name" value="Exostosin"/>
</dbReference>
<dbReference type="PANTHER" id="PTHR48261:SF2">
    <property type="entry name" value="ACETYLGLUCOSAMINYLTRANSFERASE"/>
    <property type="match status" value="1"/>
</dbReference>
<keyword evidence="5" id="KW-1133">Transmembrane helix</keyword>
<keyword evidence="5" id="KW-0812">Transmembrane</keyword>
<dbReference type="AlphaFoldDB" id="A2G5I0"/>
<evidence type="ECO:0000256" key="5">
    <source>
        <dbReference type="SAM" id="Phobius"/>
    </source>
</evidence>
<dbReference type="PANTHER" id="PTHR48261">
    <property type="entry name" value="ACETYLGLUCOSAMINYLTRANSFERASE"/>
    <property type="match status" value="1"/>
</dbReference>
<evidence type="ECO:0000256" key="3">
    <source>
        <dbReference type="ARBA" id="ARBA00023136"/>
    </source>
</evidence>
<proteinExistence type="predicted"/>
<dbReference type="EMBL" id="DS114428">
    <property type="protein sequence ID" value="EAX87580.1"/>
    <property type="molecule type" value="Genomic_DNA"/>
</dbReference>
<keyword evidence="3 5" id="KW-0472">Membrane</keyword>
<dbReference type="InterPro" id="IPR015338">
    <property type="entry name" value="GT64_dom"/>
</dbReference>
<evidence type="ECO:0000256" key="1">
    <source>
        <dbReference type="ARBA" id="ARBA00004370"/>
    </source>
</evidence>
<evidence type="ECO:0000256" key="4">
    <source>
        <dbReference type="ARBA" id="ARBA00023157"/>
    </source>
</evidence>
<reference evidence="7" key="1">
    <citation type="submission" date="2006-10" db="EMBL/GenBank/DDBJ databases">
        <authorList>
            <person name="Amadeo P."/>
            <person name="Zhao Q."/>
            <person name="Wortman J."/>
            <person name="Fraser-Liggett C."/>
            <person name="Carlton J."/>
        </authorList>
    </citation>
    <scope>NUCLEOTIDE SEQUENCE</scope>
    <source>
        <strain evidence="7">G3</strain>
    </source>
</reference>
<dbReference type="STRING" id="5722.A2G5I0"/>
<keyword evidence="4" id="KW-1015">Disulfide bond</keyword>
<evidence type="ECO:0000313" key="7">
    <source>
        <dbReference type="EMBL" id="EAX87580.1"/>
    </source>
</evidence>
<name>A2G5I0_TRIV3</name>
<dbReference type="OMA" id="HYQGVPH"/>